<dbReference type="SUPFAM" id="SSF55174">
    <property type="entry name" value="Alpha-L RNA-binding motif"/>
    <property type="match status" value="1"/>
</dbReference>
<dbReference type="PANTHER" id="PTHR32319">
    <property type="entry name" value="BACTERIAL HEMOLYSIN-LIKE PROTEIN"/>
    <property type="match status" value="1"/>
</dbReference>
<evidence type="ECO:0000313" key="5">
    <source>
        <dbReference type="EMBL" id="PSB91627.1"/>
    </source>
</evidence>
<evidence type="ECO:0000256" key="2">
    <source>
        <dbReference type="ARBA" id="ARBA00029460"/>
    </source>
</evidence>
<dbReference type="InterPro" id="IPR004538">
    <property type="entry name" value="Hemolysin_A/TlyA"/>
</dbReference>
<evidence type="ECO:0000256" key="3">
    <source>
        <dbReference type="PROSITE-ProRule" id="PRU00182"/>
    </source>
</evidence>
<dbReference type="PROSITE" id="PS50889">
    <property type="entry name" value="S4"/>
    <property type="match status" value="1"/>
</dbReference>
<dbReference type="Gene3D" id="3.40.50.150">
    <property type="entry name" value="Vaccinia Virus protein VP39"/>
    <property type="match status" value="1"/>
</dbReference>
<evidence type="ECO:0000259" key="4">
    <source>
        <dbReference type="Pfam" id="PF01728"/>
    </source>
</evidence>
<dbReference type="InterPro" id="IPR029063">
    <property type="entry name" value="SAM-dependent_MTases_sf"/>
</dbReference>
<comment type="caution">
    <text evidence="5">The sequence shown here is derived from an EMBL/GenBank/DDBJ whole genome shotgun (WGS) entry which is preliminary data.</text>
</comment>
<keyword evidence="6" id="KW-1185">Reference proteome</keyword>
<evidence type="ECO:0000256" key="1">
    <source>
        <dbReference type="ARBA" id="ARBA00022884"/>
    </source>
</evidence>
<name>A0ABX5FEQ0_9BURK</name>
<dbReference type="InterPro" id="IPR002877">
    <property type="entry name" value="RNA_MeTrfase_FtsJ_dom"/>
</dbReference>
<dbReference type="InterPro" id="IPR036986">
    <property type="entry name" value="S4_RNA-bd_sf"/>
</dbReference>
<keyword evidence="1 3" id="KW-0694">RNA-binding</keyword>
<reference evidence="5 6" key="1">
    <citation type="journal article" date="2017" name="Front. Microbiol.">
        <title>Genome of Ca. Pandoraea novymonadis, an Endosymbiotic Bacterium of the Trypanosomatid Novymonas esmeraldas.</title>
        <authorList>
            <person name="Kostygov A.Y."/>
            <person name="Butenko A."/>
            <person name="Nenarokova A."/>
            <person name="Tashyreva D."/>
            <person name="Flegontov P."/>
            <person name="Lukes J."/>
            <person name="Yurchenko V."/>
        </authorList>
    </citation>
    <scope>NUCLEOTIDE SEQUENCE [LARGE SCALE GENOMIC DNA]</scope>
    <source>
        <strain evidence="5 6">E262</strain>
    </source>
</reference>
<sequence length="271" mass="29709">MKRITLRVDQALVDRGFVVSRTAAQRLIYSGRVFFAGAENPFKKASQWVDVNDVLEIRKNLDDHVPDEDRYVSRGGLKLAGALSQSKIDPIRCIALDVGLSTGGFSDCLLQAGAKRVIGIDVGHGQLHEKLAFESRLCSLEGINARYITRGMLDAKLHEHDSEPLPEAGFSLIVGDVSFISLALILPALTPLLSEIGDLLMLVKPQFEVGRAYIGRGGVVRDSLHYGVVEEKLRRVCEELGLKVQAWLDSPIVGGDGNREFFIHAKHGIIS</sequence>
<dbReference type="CDD" id="cd00165">
    <property type="entry name" value="S4"/>
    <property type="match status" value="1"/>
</dbReference>
<gene>
    <name evidence="5" type="primary">tlyA</name>
    <name evidence="5" type="ORF">BZL35_00844</name>
</gene>
<dbReference type="RefSeq" id="WP_245916351.1">
    <property type="nucleotide sequence ID" value="NZ_MUHY01000003.1"/>
</dbReference>
<dbReference type="Proteomes" id="UP000242660">
    <property type="component" value="Unassembled WGS sequence"/>
</dbReference>
<protein>
    <submittedName>
        <fullName evidence="5">Hemolysin A</fullName>
    </submittedName>
</protein>
<accession>A0ABX5FEQ0</accession>
<evidence type="ECO:0000313" key="6">
    <source>
        <dbReference type="Proteomes" id="UP000242660"/>
    </source>
</evidence>
<dbReference type="PANTHER" id="PTHR32319:SF0">
    <property type="entry name" value="BACTERIAL HEMOLYSIN-LIKE PROTEIN"/>
    <property type="match status" value="1"/>
</dbReference>
<organism evidence="5 6">
    <name type="scientific">Candidatus Pandoraea novymonadis</name>
    <dbReference type="NCBI Taxonomy" id="1808959"/>
    <lineage>
        <taxon>Bacteria</taxon>
        <taxon>Pseudomonadati</taxon>
        <taxon>Pseudomonadota</taxon>
        <taxon>Betaproteobacteria</taxon>
        <taxon>Burkholderiales</taxon>
        <taxon>Burkholderiaceae</taxon>
        <taxon>Pandoraea</taxon>
    </lineage>
</organism>
<dbReference type="EMBL" id="MUHY01000003">
    <property type="protein sequence ID" value="PSB91627.1"/>
    <property type="molecule type" value="Genomic_DNA"/>
</dbReference>
<dbReference type="Pfam" id="PF01728">
    <property type="entry name" value="FtsJ"/>
    <property type="match status" value="1"/>
</dbReference>
<feature type="domain" description="Ribosomal RNA methyltransferase FtsJ" evidence="4">
    <location>
        <begin position="71"/>
        <end position="266"/>
    </location>
</feature>
<proteinExistence type="inferred from homology"/>
<dbReference type="Gene3D" id="3.10.290.10">
    <property type="entry name" value="RNA-binding S4 domain"/>
    <property type="match status" value="1"/>
</dbReference>
<dbReference type="PIRSF" id="PIRSF005578">
    <property type="entry name" value="TlyA"/>
    <property type="match status" value="1"/>
</dbReference>
<dbReference type="InterPro" id="IPR047048">
    <property type="entry name" value="TlyA"/>
</dbReference>
<dbReference type="SUPFAM" id="SSF53335">
    <property type="entry name" value="S-adenosyl-L-methionine-dependent methyltransferases"/>
    <property type="match status" value="1"/>
</dbReference>
<comment type="similarity">
    <text evidence="2">Belongs to the TlyA family.</text>
</comment>